<keyword evidence="1" id="KW-0812">Transmembrane</keyword>
<feature type="transmembrane region" description="Helical" evidence="1">
    <location>
        <begin position="14"/>
        <end position="47"/>
    </location>
</feature>
<feature type="non-terminal residue" evidence="2">
    <location>
        <position position="1"/>
    </location>
</feature>
<keyword evidence="1" id="KW-0472">Membrane</keyword>
<keyword evidence="1" id="KW-1133">Transmembrane helix</keyword>
<dbReference type="PANTHER" id="PTHR41324">
    <property type="entry name" value="MEMBRANE PROTEIN-RELATED"/>
    <property type="match status" value="1"/>
</dbReference>
<feature type="transmembrane region" description="Helical" evidence="1">
    <location>
        <begin position="76"/>
        <end position="94"/>
    </location>
</feature>
<name>A0A381WLZ4_9ZZZZ</name>
<feature type="transmembrane region" description="Helical" evidence="1">
    <location>
        <begin position="174"/>
        <end position="193"/>
    </location>
</feature>
<accession>A0A381WLZ4</accession>
<evidence type="ECO:0000313" key="2">
    <source>
        <dbReference type="EMBL" id="SVA53218.1"/>
    </source>
</evidence>
<organism evidence="2">
    <name type="scientific">marine metagenome</name>
    <dbReference type="NCBI Taxonomy" id="408172"/>
    <lineage>
        <taxon>unclassified sequences</taxon>
        <taxon>metagenomes</taxon>
        <taxon>ecological metagenomes</taxon>
    </lineage>
</organism>
<feature type="transmembrane region" description="Helical" evidence="1">
    <location>
        <begin position="101"/>
        <end position="121"/>
    </location>
</feature>
<dbReference type="AlphaFoldDB" id="A0A381WLZ4"/>
<dbReference type="InterPro" id="IPR018710">
    <property type="entry name" value="DUF2232"/>
</dbReference>
<dbReference type="Pfam" id="PF09991">
    <property type="entry name" value="DUF2232"/>
    <property type="match status" value="1"/>
</dbReference>
<dbReference type="EMBL" id="UINC01012152">
    <property type="protein sequence ID" value="SVA53218.1"/>
    <property type="molecule type" value="Genomic_DNA"/>
</dbReference>
<feature type="transmembrane region" description="Helical" evidence="1">
    <location>
        <begin position="214"/>
        <end position="235"/>
    </location>
</feature>
<evidence type="ECO:0000256" key="1">
    <source>
        <dbReference type="SAM" id="Phobius"/>
    </source>
</evidence>
<gene>
    <name evidence="2" type="ORF">METZ01_LOCUS106072</name>
</gene>
<sequence length="269" mass="29876">VVGQLKPEKGLLLIAILLVFLFLIALVPALSVLIGVLIPVPLIFVYINFGRRPGLVLLALIFVVLFTLMGPRQATLFLTEYAVLAGVMAEAIRFRLSFDKCISFSALVSAVLSIVLLLFVFTDREATLLEFFQKQIDGHFAQSIESLKAIGDKSEELKVVQDFADKASGSLAQAYPSFIVLGTFVTALINYYATRFLWRRIYGYDMFHEARFSGWVIPDQVIWVLIGSSAVFLLADNALGSIGINLLLMTLVAYFIQGMAITIYFLESR</sequence>
<reference evidence="2" key="1">
    <citation type="submission" date="2018-05" db="EMBL/GenBank/DDBJ databases">
        <authorList>
            <person name="Lanie J.A."/>
            <person name="Ng W.-L."/>
            <person name="Kazmierczak K.M."/>
            <person name="Andrzejewski T.M."/>
            <person name="Davidsen T.M."/>
            <person name="Wayne K.J."/>
            <person name="Tettelin H."/>
            <person name="Glass J.I."/>
            <person name="Rusch D."/>
            <person name="Podicherti R."/>
            <person name="Tsui H.-C.T."/>
            <person name="Winkler M.E."/>
        </authorList>
    </citation>
    <scope>NUCLEOTIDE SEQUENCE</scope>
</reference>
<feature type="transmembrane region" description="Helical" evidence="1">
    <location>
        <begin position="241"/>
        <end position="266"/>
    </location>
</feature>
<protein>
    <recommendedName>
        <fullName evidence="3">DUF2232 domain-containing protein</fullName>
    </recommendedName>
</protein>
<evidence type="ECO:0008006" key="3">
    <source>
        <dbReference type="Google" id="ProtNLM"/>
    </source>
</evidence>
<dbReference type="PANTHER" id="PTHR41324:SF1">
    <property type="entry name" value="DUF2232 DOMAIN-CONTAINING PROTEIN"/>
    <property type="match status" value="1"/>
</dbReference>
<proteinExistence type="predicted"/>
<feature type="non-terminal residue" evidence="2">
    <location>
        <position position="269"/>
    </location>
</feature>
<feature type="transmembrane region" description="Helical" evidence="1">
    <location>
        <begin position="54"/>
        <end position="70"/>
    </location>
</feature>